<sequence>MTSHLFKEKNTEQIMKKQNHSKQPSAFYVGLDIGGTKCAVVLGDDDFNIYEKVFFETKVERGPTIILNEFKQHIHQLFEKYDREKLVKIGISCGGPLDSKLGLIKSPPNLPGWDDIPIVEILEKEFGIAVAIQNDANACALAEWMMGAGVGTENMIFLTFGTGMGAGLILNGKIYSGTNDLGGEVGHLRLADDGPIGFGKAGSFEGFCSGGGIAKLAKSTVEHKLKNKIVVGFCPTVEDVDAITAKAVFTAALQGDQVALEIVKISAEYLGKALAILIDTLNPECIVIGSIYARNEALLKPLVYEVLKKEAIPEALEVCRILPAKLGDKIGDYAALGVAMQ</sequence>
<dbReference type="GO" id="GO:0016301">
    <property type="term" value="F:kinase activity"/>
    <property type="evidence" value="ECO:0007669"/>
    <property type="project" value="UniProtKB-KW"/>
</dbReference>
<dbReference type="Gene3D" id="3.30.420.40">
    <property type="match status" value="2"/>
</dbReference>
<comment type="similarity">
    <text evidence="1">Belongs to the ROK (NagC/XylR) family.</text>
</comment>
<keyword evidence="3" id="KW-1185">Reference proteome</keyword>
<dbReference type="PANTHER" id="PTHR18964:SF149">
    <property type="entry name" value="BIFUNCTIONAL UDP-N-ACETYLGLUCOSAMINE 2-EPIMERASE_N-ACETYLMANNOSAMINE KINASE"/>
    <property type="match status" value="1"/>
</dbReference>
<keyword evidence="2" id="KW-0808">Transferase</keyword>
<gene>
    <name evidence="2" type="ORF">SAMN04488514_10330</name>
</gene>
<protein>
    <submittedName>
        <fullName evidence="2">Glucokinase</fullName>
    </submittedName>
</protein>
<dbReference type="AlphaFoldDB" id="A0A1G9N595"/>
<accession>A0A1G9N595</accession>
<dbReference type="EMBL" id="FNGV01000003">
    <property type="protein sequence ID" value="SDL81471.1"/>
    <property type="molecule type" value="Genomic_DNA"/>
</dbReference>
<organism evidence="2 3">
    <name type="scientific">Kriegella aquimaris</name>
    <dbReference type="NCBI Taxonomy" id="192904"/>
    <lineage>
        <taxon>Bacteria</taxon>
        <taxon>Pseudomonadati</taxon>
        <taxon>Bacteroidota</taxon>
        <taxon>Flavobacteriia</taxon>
        <taxon>Flavobacteriales</taxon>
        <taxon>Flavobacteriaceae</taxon>
        <taxon>Kriegella</taxon>
    </lineage>
</organism>
<dbReference type="Proteomes" id="UP000199440">
    <property type="component" value="Unassembled WGS sequence"/>
</dbReference>
<dbReference type="STRING" id="192904.SAMN04488514_10330"/>
<evidence type="ECO:0000256" key="1">
    <source>
        <dbReference type="ARBA" id="ARBA00006479"/>
    </source>
</evidence>
<evidence type="ECO:0000313" key="2">
    <source>
        <dbReference type="EMBL" id="SDL81471.1"/>
    </source>
</evidence>
<name>A0A1G9N595_9FLAO</name>
<evidence type="ECO:0000313" key="3">
    <source>
        <dbReference type="Proteomes" id="UP000199440"/>
    </source>
</evidence>
<dbReference type="PANTHER" id="PTHR18964">
    <property type="entry name" value="ROK (REPRESSOR, ORF, KINASE) FAMILY"/>
    <property type="match status" value="1"/>
</dbReference>
<dbReference type="InterPro" id="IPR043129">
    <property type="entry name" value="ATPase_NBD"/>
</dbReference>
<dbReference type="Pfam" id="PF00480">
    <property type="entry name" value="ROK"/>
    <property type="match status" value="1"/>
</dbReference>
<reference evidence="2 3" key="1">
    <citation type="submission" date="2016-10" db="EMBL/GenBank/DDBJ databases">
        <authorList>
            <person name="de Groot N.N."/>
        </authorList>
    </citation>
    <scope>NUCLEOTIDE SEQUENCE [LARGE SCALE GENOMIC DNA]</scope>
    <source>
        <strain evidence="2 3">DSM 19886</strain>
    </source>
</reference>
<dbReference type="SUPFAM" id="SSF53067">
    <property type="entry name" value="Actin-like ATPase domain"/>
    <property type="match status" value="1"/>
</dbReference>
<dbReference type="CDD" id="cd23763">
    <property type="entry name" value="ASKHA_ATPase_ROK"/>
    <property type="match status" value="1"/>
</dbReference>
<keyword evidence="2" id="KW-0418">Kinase</keyword>
<proteinExistence type="inferred from homology"/>
<dbReference type="InterPro" id="IPR000600">
    <property type="entry name" value="ROK"/>
</dbReference>